<gene>
    <name evidence="4" type="ordered locus">Oweho_2203</name>
</gene>
<organism evidence="4 5">
    <name type="scientific">Owenweeksia hongkongensis (strain DSM 17368 / CIP 108786 / JCM 12287 / NRRL B-23963 / UST20020801)</name>
    <dbReference type="NCBI Taxonomy" id="926562"/>
    <lineage>
        <taxon>Bacteria</taxon>
        <taxon>Pseudomonadati</taxon>
        <taxon>Bacteroidota</taxon>
        <taxon>Flavobacteriia</taxon>
        <taxon>Flavobacteriales</taxon>
        <taxon>Owenweeksiaceae</taxon>
        <taxon>Owenweeksia</taxon>
    </lineage>
</organism>
<dbReference type="PANTHER" id="PTHR43479">
    <property type="entry name" value="ACREF/ENVCD OPERON REPRESSOR-RELATED"/>
    <property type="match status" value="1"/>
</dbReference>
<keyword evidence="1 2" id="KW-0238">DNA-binding</keyword>
<dbReference type="STRING" id="926562.Oweho_2203"/>
<evidence type="ECO:0000259" key="3">
    <source>
        <dbReference type="PROSITE" id="PS50977"/>
    </source>
</evidence>
<accession>G8R4Q3</accession>
<name>G8R4Q3_OWEHD</name>
<feature type="domain" description="HTH tetR-type" evidence="3">
    <location>
        <begin position="2"/>
        <end position="62"/>
    </location>
</feature>
<dbReference type="InterPro" id="IPR001647">
    <property type="entry name" value="HTH_TetR"/>
</dbReference>
<keyword evidence="5" id="KW-1185">Reference proteome</keyword>
<dbReference type="GO" id="GO:0003677">
    <property type="term" value="F:DNA binding"/>
    <property type="evidence" value="ECO:0007669"/>
    <property type="project" value="UniProtKB-UniRule"/>
</dbReference>
<dbReference type="EMBL" id="CP003156">
    <property type="protein sequence ID" value="AEV33177.1"/>
    <property type="molecule type" value="Genomic_DNA"/>
</dbReference>
<dbReference type="SUPFAM" id="SSF46689">
    <property type="entry name" value="Homeodomain-like"/>
    <property type="match status" value="1"/>
</dbReference>
<evidence type="ECO:0000313" key="4">
    <source>
        <dbReference type="EMBL" id="AEV33177.1"/>
    </source>
</evidence>
<reference evidence="4 5" key="1">
    <citation type="journal article" date="2012" name="Stand. Genomic Sci.">
        <title>Genome sequence of the orange-pigmented seawater bacterium Owenweeksia hongkongensis type strain (UST20020801(T)).</title>
        <authorList>
            <person name="Riedel T."/>
            <person name="Held B."/>
            <person name="Nolan M."/>
            <person name="Lucas S."/>
            <person name="Lapidus A."/>
            <person name="Tice H."/>
            <person name="Del Rio T.G."/>
            <person name="Cheng J.F."/>
            <person name="Han C."/>
            <person name="Tapia R."/>
            <person name="Goodwin L.A."/>
            <person name="Pitluck S."/>
            <person name="Liolios K."/>
            <person name="Mavromatis K."/>
            <person name="Pagani I."/>
            <person name="Ivanova N."/>
            <person name="Mikhailova N."/>
            <person name="Pati A."/>
            <person name="Chen A."/>
            <person name="Palaniappan K."/>
            <person name="Rohde M."/>
            <person name="Tindall B.J."/>
            <person name="Detter J.C."/>
            <person name="Goker M."/>
            <person name="Woyke T."/>
            <person name="Bristow J."/>
            <person name="Eisen J.A."/>
            <person name="Markowitz V."/>
            <person name="Hugenholtz P."/>
            <person name="Klenk H.P."/>
            <person name="Kyrpides N.C."/>
        </authorList>
    </citation>
    <scope>NUCLEOTIDE SEQUENCE</scope>
    <source>
        <strain evidence="5">DSM 17368 / JCM 12287 / NRRL B-23963</strain>
    </source>
</reference>
<dbReference type="InterPro" id="IPR009057">
    <property type="entry name" value="Homeodomain-like_sf"/>
</dbReference>
<evidence type="ECO:0000313" key="5">
    <source>
        <dbReference type="Proteomes" id="UP000005631"/>
    </source>
</evidence>
<dbReference type="OrthoDB" id="881297at2"/>
<dbReference type="HOGENOM" id="CLU_069356_30_0_10"/>
<dbReference type="InterPro" id="IPR050624">
    <property type="entry name" value="HTH-type_Tx_Regulator"/>
</dbReference>
<feature type="DNA-binding region" description="H-T-H motif" evidence="2">
    <location>
        <begin position="25"/>
        <end position="44"/>
    </location>
</feature>
<protein>
    <submittedName>
        <fullName evidence="4">Transcriptional regulator</fullName>
    </submittedName>
</protein>
<dbReference type="PRINTS" id="PR00455">
    <property type="entry name" value="HTHTETR"/>
</dbReference>
<dbReference type="Proteomes" id="UP000005631">
    <property type="component" value="Chromosome"/>
</dbReference>
<dbReference type="AlphaFoldDB" id="G8R4Q3"/>
<proteinExistence type="predicted"/>
<sequence length="204" mass="24071">MEKQEREIMECALRMFNKYGIRSVTMDDVAKELGISKKTIYKYFENKADLIHKSIINKFAEIQQSLLEIHSRTTNAIDELMEVDAVVGRIMRNHNHSMQFQLQKYYPETFSEVFEGRHEMLSMMIQENIESGKRDGLYRPEASTEVISFLYCAKMETMPEEERELFDNHSMPFVMHQALEYHIRGLATPKGLEYLEQKLKNKSI</sequence>
<evidence type="ECO:0000256" key="1">
    <source>
        <dbReference type="ARBA" id="ARBA00023125"/>
    </source>
</evidence>
<evidence type="ECO:0000256" key="2">
    <source>
        <dbReference type="PROSITE-ProRule" id="PRU00335"/>
    </source>
</evidence>
<dbReference type="Pfam" id="PF00440">
    <property type="entry name" value="TetR_N"/>
    <property type="match status" value="1"/>
</dbReference>
<dbReference type="KEGG" id="oho:Oweho_2203"/>
<dbReference type="PROSITE" id="PS50977">
    <property type="entry name" value="HTH_TETR_2"/>
    <property type="match status" value="1"/>
</dbReference>
<dbReference type="RefSeq" id="WP_014202526.1">
    <property type="nucleotide sequence ID" value="NC_016599.1"/>
</dbReference>
<dbReference type="Gene3D" id="1.10.357.10">
    <property type="entry name" value="Tetracycline Repressor, domain 2"/>
    <property type="match status" value="1"/>
</dbReference>
<dbReference type="eggNOG" id="COG1309">
    <property type="taxonomic scope" value="Bacteria"/>
</dbReference>
<dbReference type="PANTHER" id="PTHR43479:SF11">
    <property type="entry name" value="ACREF_ENVCD OPERON REPRESSOR-RELATED"/>
    <property type="match status" value="1"/>
</dbReference>